<dbReference type="Ensembl" id="ENSAPET00000015984.1">
    <property type="protein sequence ID" value="ENSAPEP00000015578.1"/>
    <property type="gene ID" value="ENSAPEG00000011088.1"/>
</dbReference>
<evidence type="ECO:0008006" key="5">
    <source>
        <dbReference type="Google" id="ProtNLM"/>
    </source>
</evidence>
<dbReference type="Pfam" id="PF13516">
    <property type="entry name" value="LRR_6"/>
    <property type="match status" value="1"/>
</dbReference>
<dbReference type="InterPro" id="IPR001611">
    <property type="entry name" value="Leu-rich_rpt"/>
</dbReference>
<proteinExistence type="predicted"/>
<evidence type="ECO:0000256" key="2">
    <source>
        <dbReference type="ARBA" id="ARBA00022737"/>
    </source>
</evidence>
<dbReference type="Ensembl" id="ENSAPET00000031048.1">
    <property type="protein sequence ID" value="ENSAPEP00000030242.1"/>
    <property type="gene ID" value="ENSAPEG00000021486.1"/>
</dbReference>
<dbReference type="PANTHER" id="PTHR24106">
    <property type="entry name" value="NACHT, LRR AND CARD DOMAINS-CONTAINING"/>
    <property type="match status" value="1"/>
</dbReference>
<dbReference type="Gene3D" id="3.80.10.10">
    <property type="entry name" value="Ribonuclease Inhibitor"/>
    <property type="match status" value="1"/>
</dbReference>
<keyword evidence="4" id="KW-1185">Reference proteome</keyword>
<accession>A0A3P8U4L5</accession>
<keyword evidence="1" id="KW-0433">Leucine-rich repeat</keyword>
<evidence type="ECO:0000256" key="1">
    <source>
        <dbReference type="ARBA" id="ARBA00022614"/>
    </source>
</evidence>
<dbReference type="InterPro" id="IPR032675">
    <property type="entry name" value="LRR_dom_sf"/>
</dbReference>
<reference evidence="3" key="2">
    <citation type="submission" date="2025-05" db="UniProtKB">
        <authorList>
            <consortium name="Ensembl"/>
        </authorList>
    </citation>
    <scope>IDENTIFICATION</scope>
</reference>
<evidence type="ECO:0000313" key="3">
    <source>
        <dbReference type="Ensembl" id="ENSAPEP00000030242.1"/>
    </source>
</evidence>
<name>A0A3P8U4L5_AMPPE</name>
<dbReference type="SUPFAM" id="SSF52047">
    <property type="entry name" value="RNI-like"/>
    <property type="match status" value="1"/>
</dbReference>
<sequence>MISSRNFVSSTHIFYSLFRLEDCSLSEISCDSLVSALKSNPSHLEHLDLNWNNLQDSGVKHLSGFLENPDCILKTLRSVQCLSVTFSTKLSQYQSKDPESPVNLQLLSEALRAEQ</sequence>
<keyword evidence="2" id="KW-0677">Repeat</keyword>
<dbReference type="AlphaFoldDB" id="A0A3P8U4L5"/>
<organism evidence="3 4">
    <name type="scientific">Amphiprion percula</name>
    <name type="common">Orange clownfish</name>
    <name type="synonym">Lutjanus percula</name>
    <dbReference type="NCBI Taxonomy" id="161767"/>
    <lineage>
        <taxon>Eukaryota</taxon>
        <taxon>Metazoa</taxon>
        <taxon>Chordata</taxon>
        <taxon>Craniata</taxon>
        <taxon>Vertebrata</taxon>
        <taxon>Euteleostomi</taxon>
        <taxon>Actinopterygii</taxon>
        <taxon>Neopterygii</taxon>
        <taxon>Teleostei</taxon>
        <taxon>Neoteleostei</taxon>
        <taxon>Acanthomorphata</taxon>
        <taxon>Ovalentaria</taxon>
        <taxon>Pomacentridae</taxon>
        <taxon>Amphiprion</taxon>
    </lineage>
</organism>
<reference evidence="3 4" key="1">
    <citation type="submission" date="2018-03" db="EMBL/GenBank/DDBJ databases">
        <title>Finding Nemo's genes: A chromosome-scale reference assembly of the genome of the orange clownfish Amphiprion percula.</title>
        <authorList>
            <person name="Lehmann R."/>
        </authorList>
    </citation>
    <scope>NUCLEOTIDE SEQUENCE</scope>
</reference>
<dbReference type="InterPro" id="IPR051261">
    <property type="entry name" value="NLR"/>
</dbReference>
<protein>
    <recommendedName>
        <fullName evidence="5">NACHT LRR and PYD domain-containing protein</fullName>
    </recommendedName>
</protein>
<evidence type="ECO:0000313" key="4">
    <source>
        <dbReference type="Proteomes" id="UP000265080"/>
    </source>
</evidence>
<dbReference type="GeneTree" id="ENSGT01150000287022"/>
<dbReference type="Proteomes" id="UP000265080">
    <property type="component" value="Chromosome 24"/>
</dbReference>